<dbReference type="HOGENOM" id="CLU_2162267_0_0_1"/>
<feature type="compositionally biased region" description="Polar residues" evidence="1">
    <location>
        <begin position="45"/>
        <end position="55"/>
    </location>
</feature>
<protein>
    <submittedName>
        <fullName evidence="2">Uncharacterized protein</fullName>
    </submittedName>
</protein>
<name>A0A0D3EN91_9ORYZ</name>
<dbReference type="PaxDb" id="65489-OBART01G13790.1"/>
<feature type="compositionally biased region" description="Basic residues" evidence="1">
    <location>
        <begin position="1"/>
        <end position="12"/>
    </location>
</feature>
<organism evidence="2">
    <name type="scientific">Oryza barthii</name>
    <dbReference type="NCBI Taxonomy" id="65489"/>
    <lineage>
        <taxon>Eukaryota</taxon>
        <taxon>Viridiplantae</taxon>
        <taxon>Streptophyta</taxon>
        <taxon>Embryophyta</taxon>
        <taxon>Tracheophyta</taxon>
        <taxon>Spermatophyta</taxon>
        <taxon>Magnoliopsida</taxon>
        <taxon>Liliopsida</taxon>
        <taxon>Poales</taxon>
        <taxon>Poaceae</taxon>
        <taxon>BOP clade</taxon>
        <taxon>Oryzoideae</taxon>
        <taxon>Oryzeae</taxon>
        <taxon>Oryzinae</taxon>
        <taxon>Oryza</taxon>
    </lineage>
</organism>
<dbReference type="Proteomes" id="UP000026960">
    <property type="component" value="Chromosome 1"/>
</dbReference>
<proteinExistence type="predicted"/>
<evidence type="ECO:0000313" key="2">
    <source>
        <dbReference type="EnsemblPlants" id="OBART01G13790.1"/>
    </source>
</evidence>
<reference evidence="2" key="1">
    <citation type="journal article" date="2009" name="Rice">
        <title>De Novo Next Generation Sequencing of Plant Genomes.</title>
        <authorList>
            <person name="Rounsley S."/>
            <person name="Marri P.R."/>
            <person name="Yu Y."/>
            <person name="He R."/>
            <person name="Sisneros N."/>
            <person name="Goicoechea J.L."/>
            <person name="Lee S.J."/>
            <person name="Angelova A."/>
            <person name="Kudrna D."/>
            <person name="Luo M."/>
            <person name="Affourtit J."/>
            <person name="Desany B."/>
            <person name="Knight J."/>
            <person name="Niazi F."/>
            <person name="Egholm M."/>
            <person name="Wing R.A."/>
        </authorList>
    </citation>
    <scope>NUCLEOTIDE SEQUENCE [LARGE SCALE GENOMIC DNA]</scope>
    <source>
        <strain evidence="2">cv. IRGC 105608</strain>
    </source>
</reference>
<dbReference type="AlphaFoldDB" id="A0A0D3EN91"/>
<evidence type="ECO:0000256" key="1">
    <source>
        <dbReference type="SAM" id="MobiDB-lite"/>
    </source>
</evidence>
<keyword evidence="3" id="KW-1185">Reference proteome</keyword>
<dbReference type="EnsemblPlants" id="OBART01G13790.1">
    <property type="protein sequence ID" value="OBART01G13790.1"/>
    <property type="gene ID" value="OBART01G13790"/>
</dbReference>
<evidence type="ECO:0000313" key="3">
    <source>
        <dbReference type="Proteomes" id="UP000026960"/>
    </source>
</evidence>
<feature type="region of interest" description="Disordered" evidence="1">
    <location>
        <begin position="1"/>
        <end position="59"/>
    </location>
</feature>
<accession>A0A0D3EN91</accession>
<dbReference type="Gramene" id="OBART01G13790.1">
    <property type="protein sequence ID" value="OBART01G13790.1"/>
    <property type="gene ID" value="OBART01G13790"/>
</dbReference>
<reference evidence="2" key="2">
    <citation type="submission" date="2015-03" db="UniProtKB">
        <authorList>
            <consortium name="EnsemblPlants"/>
        </authorList>
    </citation>
    <scope>IDENTIFICATION</scope>
</reference>
<sequence length="111" mass="12335">MNPTRRPRRRERSRAAEVEQTLPEACGGTDEATEGARAVPEKRSQATAASRSNSRAGRDMACAVMQRTNSAVTSHMPPHQEGHGEQAQFDFRANKTCFKFYTPVCTLKCHL</sequence>